<evidence type="ECO:0000256" key="3">
    <source>
        <dbReference type="ARBA" id="ARBA00022692"/>
    </source>
</evidence>
<evidence type="ECO:0000256" key="1">
    <source>
        <dbReference type="ARBA" id="ARBA00004651"/>
    </source>
</evidence>
<evidence type="ECO:0000259" key="7">
    <source>
        <dbReference type="Pfam" id="PF10035"/>
    </source>
</evidence>
<evidence type="ECO:0000256" key="6">
    <source>
        <dbReference type="SAM" id="Phobius"/>
    </source>
</evidence>
<proteinExistence type="predicted"/>
<evidence type="ECO:0000256" key="5">
    <source>
        <dbReference type="ARBA" id="ARBA00023136"/>
    </source>
</evidence>
<comment type="subcellular location">
    <subcellularLocation>
        <location evidence="1">Cell membrane</location>
        <topology evidence="1">Multi-pass membrane protein</topology>
    </subcellularLocation>
</comment>
<keyword evidence="9" id="KW-1185">Reference proteome</keyword>
<evidence type="ECO:0000256" key="4">
    <source>
        <dbReference type="ARBA" id="ARBA00022989"/>
    </source>
</evidence>
<dbReference type="AlphaFoldDB" id="A0A1L8REU3"/>
<reference evidence="8 9" key="1">
    <citation type="submission" date="2014-12" db="EMBL/GenBank/DDBJ databases">
        <title>Draft genome sequences of 29 type strains of Enterococci.</title>
        <authorList>
            <person name="Zhong Z."/>
            <person name="Sun Z."/>
            <person name="Liu W."/>
            <person name="Zhang W."/>
            <person name="Zhang H."/>
        </authorList>
    </citation>
    <scope>NUCLEOTIDE SEQUENCE [LARGE SCALE GENOMIC DNA]</scope>
    <source>
        <strain evidence="8 9">DSM 17029</strain>
    </source>
</reference>
<dbReference type="RefSeq" id="WP_067395752.1">
    <property type="nucleotide sequence ID" value="NZ_JXKH01000005.1"/>
</dbReference>
<keyword evidence="2" id="KW-1003">Cell membrane</keyword>
<sequence length="282" mass="31248">MSIPWRYQKVGIALLYALLSSVAFNFFWLPGSIYANGLTGFVQLIVTSMQLYGGPSFSIPLLVLCLNLPLLAVAWHKIDHEFTCYTILAVFATSLFMRLLPVVALTTDPFICTIFGGLLHGISVGITLKSDFSTGGLDIIGILIRKQTGRSLGSIFILFNVVVEFIAGFLFGWQFAFYSALTVFISGRVIDYVNTKQQNVQVMIVTDEANQVVTALQQHLRRGITMVNDVEGAFDHQQKKLLIVVVAKTELKLVQEIAMTADAQAFISSSSGIHINRKLFEW</sequence>
<accession>A0A1L8REU3</accession>
<dbReference type="PANTHER" id="PTHR33545">
    <property type="entry name" value="UPF0750 MEMBRANE PROTEIN YITT-RELATED"/>
    <property type="match status" value="1"/>
</dbReference>
<dbReference type="EMBL" id="JXKH01000005">
    <property type="protein sequence ID" value="OJG18205.1"/>
    <property type="molecule type" value="Genomic_DNA"/>
</dbReference>
<evidence type="ECO:0000313" key="8">
    <source>
        <dbReference type="EMBL" id="OJG18205.1"/>
    </source>
</evidence>
<dbReference type="Gene3D" id="3.30.70.120">
    <property type="match status" value="1"/>
</dbReference>
<evidence type="ECO:0000256" key="2">
    <source>
        <dbReference type="ARBA" id="ARBA00022475"/>
    </source>
</evidence>
<dbReference type="Proteomes" id="UP000181884">
    <property type="component" value="Unassembled WGS sequence"/>
</dbReference>
<dbReference type="InterPro" id="IPR019264">
    <property type="entry name" value="DUF2179"/>
</dbReference>
<dbReference type="PANTHER" id="PTHR33545:SF5">
    <property type="entry name" value="UPF0750 MEMBRANE PROTEIN YITT"/>
    <property type="match status" value="1"/>
</dbReference>
<dbReference type="PIRSF" id="PIRSF006483">
    <property type="entry name" value="Membrane_protein_YitT"/>
    <property type="match status" value="1"/>
</dbReference>
<feature type="transmembrane region" description="Helical" evidence="6">
    <location>
        <begin position="55"/>
        <end position="75"/>
    </location>
</feature>
<feature type="domain" description="DUF2179" evidence="7">
    <location>
        <begin position="222"/>
        <end position="270"/>
    </location>
</feature>
<dbReference type="InterPro" id="IPR051461">
    <property type="entry name" value="UPF0750_membrane"/>
</dbReference>
<keyword evidence="3 6" id="KW-0812">Transmembrane</keyword>
<evidence type="ECO:0000313" key="9">
    <source>
        <dbReference type="Proteomes" id="UP000181884"/>
    </source>
</evidence>
<organism evidence="8 9">
    <name type="scientific">Enterococcus canis</name>
    <dbReference type="NCBI Taxonomy" id="214095"/>
    <lineage>
        <taxon>Bacteria</taxon>
        <taxon>Bacillati</taxon>
        <taxon>Bacillota</taxon>
        <taxon>Bacilli</taxon>
        <taxon>Lactobacillales</taxon>
        <taxon>Enterococcaceae</taxon>
        <taxon>Enterococcus</taxon>
    </lineage>
</organism>
<feature type="transmembrane region" description="Helical" evidence="6">
    <location>
        <begin position="149"/>
        <end position="169"/>
    </location>
</feature>
<dbReference type="InterPro" id="IPR015867">
    <property type="entry name" value="N-reg_PII/ATP_PRibTrfase_C"/>
</dbReference>
<dbReference type="InterPro" id="IPR003740">
    <property type="entry name" value="YitT"/>
</dbReference>
<name>A0A1L8REU3_9ENTE</name>
<dbReference type="STRING" id="214095.RU97_GL002278"/>
<dbReference type="Pfam" id="PF10035">
    <property type="entry name" value="DUF2179"/>
    <property type="match status" value="1"/>
</dbReference>
<keyword evidence="5 6" id="KW-0472">Membrane</keyword>
<dbReference type="GO" id="GO:0005886">
    <property type="term" value="C:plasma membrane"/>
    <property type="evidence" value="ECO:0007669"/>
    <property type="project" value="UniProtKB-SubCell"/>
</dbReference>
<dbReference type="Pfam" id="PF02588">
    <property type="entry name" value="YitT_membrane"/>
    <property type="match status" value="1"/>
</dbReference>
<feature type="transmembrane region" description="Helical" evidence="6">
    <location>
        <begin position="82"/>
        <end position="104"/>
    </location>
</feature>
<protein>
    <recommendedName>
        <fullName evidence="7">DUF2179 domain-containing protein</fullName>
    </recommendedName>
</protein>
<comment type="caution">
    <text evidence="8">The sequence shown here is derived from an EMBL/GenBank/DDBJ whole genome shotgun (WGS) entry which is preliminary data.</text>
</comment>
<gene>
    <name evidence="8" type="ORF">RU97_GL002278</name>
</gene>
<keyword evidence="4 6" id="KW-1133">Transmembrane helix</keyword>
<feature type="transmembrane region" description="Helical" evidence="6">
    <location>
        <begin position="12"/>
        <end position="35"/>
    </location>
</feature>